<comment type="caution">
    <text evidence="1">The sequence shown here is derived from an EMBL/GenBank/DDBJ whole genome shotgun (WGS) entry which is preliminary data.</text>
</comment>
<evidence type="ECO:0000313" key="2">
    <source>
        <dbReference type="Proteomes" id="UP000634206"/>
    </source>
</evidence>
<accession>A0AAE2SEQ9</accession>
<reference evidence="1" key="1">
    <citation type="submission" date="2021-01" db="EMBL/GenBank/DDBJ databases">
        <title>Modified the classification status of verrucomicrobia.</title>
        <authorList>
            <person name="Feng X."/>
        </authorList>
    </citation>
    <scope>NUCLEOTIDE SEQUENCE</scope>
    <source>
        <strain evidence="1">5K15</strain>
    </source>
</reference>
<dbReference type="AlphaFoldDB" id="A0AAE2SEQ9"/>
<protein>
    <submittedName>
        <fullName evidence="1">Uncharacterized protein</fullName>
    </submittedName>
</protein>
<dbReference type="Proteomes" id="UP000634206">
    <property type="component" value="Unassembled WGS sequence"/>
</dbReference>
<gene>
    <name evidence="1" type="ORF">JIN83_13725</name>
</gene>
<sequence>MFSQEAIEWPDDIEVLIDQLESEAPDRDLSREERAVMDIYETVPILQSEDCLHEFWQSAIDHQRIINSFELIGATVLVDAMNSSRWCGTRSEHRNDYTETESEYLATIEEELEAGIDELVDLLLEFIEEELD</sequence>
<proteinExistence type="predicted"/>
<dbReference type="EMBL" id="JAENIG010000009">
    <property type="protein sequence ID" value="MBK1856027.1"/>
    <property type="molecule type" value="Genomic_DNA"/>
</dbReference>
<dbReference type="RefSeq" id="WP_309490639.1">
    <property type="nucleotide sequence ID" value="NZ_JAENIG010000009.1"/>
</dbReference>
<keyword evidence="2" id="KW-1185">Reference proteome</keyword>
<organism evidence="1 2">
    <name type="scientific">Oceaniferula flava</name>
    <dbReference type="NCBI Taxonomy" id="2800421"/>
    <lineage>
        <taxon>Bacteria</taxon>
        <taxon>Pseudomonadati</taxon>
        <taxon>Verrucomicrobiota</taxon>
        <taxon>Verrucomicrobiia</taxon>
        <taxon>Verrucomicrobiales</taxon>
        <taxon>Verrucomicrobiaceae</taxon>
        <taxon>Oceaniferula</taxon>
    </lineage>
</organism>
<evidence type="ECO:0000313" key="1">
    <source>
        <dbReference type="EMBL" id="MBK1856027.1"/>
    </source>
</evidence>
<name>A0AAE2SEQ9_9BACT</name>